<dbReference type="RefSeq" id="WP_078697808.1">
    <property type="nucleotide sequence ID" value="NZ_FUYH01000041.1"/>
</dbReference>
<feature type="transmembrane region" description="Helical" evidence="5">
    <location>
        <begin position="47"/>
        <end position="69"/>
    </location>
</feature>
<feature type="transmembrane region" description="Helical" evidence="5">
    <location>
        <begin position="244"/>
        <end position="264"/>
    </location>
</feature>
<evidence type="ECO:0000256" key="6">
    <source>
        <dbReference type="SAM" id="Coils"/>
    </source>
</evidence>
<keyword evidence="3 5" id="KW-1133">Transmembrane helix</keyword>
<gene>
    <name evidence="7" type="ORF">SAMN05443428_14115</name>
</gene>
<feature type="transmembrane region" description="Helical" evidence="5">
    <location>
        <begin position="93"/>
        <end position="115"/>
    </location>
</feature>
<dbReference type="GO" id="GO:0005886">
    <property type="term" value="C:plasma membrane"/>
    <property type="evidence" value="ECO:0007669"/>
    <property type="project" value="UniProtKB-SubCell"/>
</dbReference>
<comment type="similarity">
    <text evidence="5">Belongs to the UPF0182 family.</text>
</comment>
<protein>
    <recommendedName>
        <fullName evidence="5">UPF0182 protein SAMN05443428_14115</fullName>
    </recommendedName>
</protein>
<feature type="coiled-coil region" evidence="6">
    <location>
        <begin position="841"/>
        <end position="868"/>
    </location>
</feature>
<dbReference type="Proteomes" id="UP000190105">
    <property type="component" value="Unassembled WGS sequence"/>
</dbReference>
<evidence type="ECO:0000313" key="7">
    <source>
        <dbReference type="EMBL" id="SKB00110.1"/>
    </source>
</evidence>
<sequence>MRKSLFKIISIAVILIIIILSLSSFIIDFQWFKEVGYLNVFLTSFKAKIIIFLPTLIVLYSLITLYSIYLRNSYLKIESVVYDKSRNKKQNRIIYLISFIISFFVSLAFTGGFWYRILEFLKGKSFGYKDPIFKLDASFYVFKLPLIEGVLSILITIIIILIIVTLTFYSIVRVREGISSFRGLMDIKSSSLVRFIAKQLSIFGAIFLLLLSAAFYIKGLNIVYSPRGVAFGASYTDVHVTLPMYRIISILCIAASIVIAFSIIRKKVKMIIATAVFIVALIIFEGLLSGIVEKFIVSPNARDKEMPYLTYNIEATRRAFNLENLAEKDFNVTNTLTSKDLEENKGTIENIRIAEFSQVLDVYNQIQAIRNYYKFNDVDIDRYIIDGKKRQIFISARELDNSNREQRFQTWQNKHLFYTHGYGAVASFTNVVNSSGLPDFILRDIPSSGMIKLDKPQIYFGELSNDYIIVDAKSNEIDYPSGNDNKETRYDGSAGIYLNPLNRLLFTVNQGSLNFLLSNDITSKSRVILNRNIVSRVKKIAPFIGYDSDPYLVLSEGRLYWIIDGYTTTDRFPYSEPYNGVNYIRNSVKVVVDAYNGDVKFYLADKNDAIAKTIGAIYSNIFKDIDDMPKDLKEHIRYSEDVFLLQASVFERYHMKNPITFYNSEDLWSIAKYKGQNGQDVNVDTVYQIMRLPGEEEEEFLLTIPYTVAKKENMVSLLAVRMDKNLSQLVLIKFPKEKAIYGPSQFNSKLNTDTNISSARTLWGQQGSEVVLGEVNIIPIGNSILYVRPLYIRAQSGKSLPELKKVIIGYGDKIVMEDNIEKALLRLFNEDYTKPSQPIDISETENNAKDLAKKAQELFNNMKESQRNGDWAGYGEYLKQLENIINKLNETVE</sequence>
<keyword evidence="2 5" id="KW-0812">Transmembrane</keyword>
<dbReference type="Pfam" id="PF03699">
    <property type="entry name" value="UPF0182"/>
    <property type="match status" value="1"/>
</dbReference>
<evidence type="ECO:0000256" key="3">
    <source>
        <dbReference type="ARBA" id="ARBA00022989"/>
    </source>
</evidence>
<dbReference type="STRING" id="1147123.SAMN05443428_14115"/>
<dbReference type="GO" id="GO:0005576">
    <property type="term" value="C:extracellular region"/>
    <property type="evidence" value="ECO:0007669"/>
    <property type="project" value="TreeGrafter"/>
</dbReference>
<proteinExistence type="inferred from homology"/>
<evidence type="ECO:0000256" key="4">
    <source>
        <dbReference type="ARBA" id="ARBA00023136"/>
    </source>
</evidence>
<dbReference type="PANTHER" id="PTHR39344">
    <property type="entry name" value="UPF0182 PROTEIN SLL1060"/>
    <property type="match status" value="1"/>
</dbReference>
<evidence type="ECO:0000256" key="5">
    <source>
        <dbReference type="HAMAP-Rule" id="MF_01600"/>
    </source>
</evidence>
<dbReference type="PANTHER" id="PTHR39344:SF1">
    <property type="entry name" value="UPF0182 PROTEIN SLL1060"/>
    <property type="match status" value="1"/>
</dbReference>
<name>A0A1T4YEJ1_9CLOT</name>
<feature type="transmembrane region" description="Helical" evidence="5">
    <location>
        <begin position="271"/>
        <end position="292"/>
    </location>
</feature>
<dbReference type="EMBL" id="FUYH01000041">
    <property type="protein sequence ID" value="SKB00110.1"/>
    <property type="molecule type" value="Genomic_DNA"/>
</dbReference>
<dbReference type="AlphaFoldDB" id="A0A1T4YEJ1"/>
<organism evidence="7 8">
    <name type="scientific">Caloramator quimbayensis</name>
    <dbReference type="NCBI Taxonomy" id="1147123"/>
    <lineage>
        <taxon>Bacteria</taxon>
        <taxon>Bacillati</taxon>
        <taxon>Bacillota</taxon>
        <taxon>Clostridia</taxon>
        <taxon>Eubacteriales</taxon>
        <taxon>Clostridiaceae</taxon>
        <taxon>Caloramator</taxon>
    </lineage>
</organism>
<dbReference type="InterPro" id="IPR005372">
    <property type="entry name" value="UPF0182"/>
</dbReference>
<feature type="transmembrane region" description="Helical" evidence="5">
    <location>
        <begin position="150"/>
        <end position="172"/>
    </location>
</feature>
<reference evidence="8" key="1">
    <citation type="submission" date="2017-02" db="EMBL/GenBank/DDBJ databases">
        <authorList>
            <person name="Varghese N."/>
            <person name="Submissions S."/>
        </authorList>
    </citation>
    <scope>NUCLEOTIDE SEQUENCE [LARGE SCALE GENOMIC DNA]</scope>
    <source>
        <strain evidence="8">USBA 833</strain>
    </source>
</reference>
<evidence type="ECO:0000256" key="1">
    <source>
        <dbReference type="ARBA" id="ARBA00022475"/>
    </source>
</evidence>
<dbReference type="HAMAP" id="MF_01600">
    <property type="entry name" value="UPF0182"/>
    <property type="match status" value="1"/>
</dbReference>
<feature type="transmembrane region" description="Helical" evidence="5">
    <location>
        <begin position="5"/>
        <end position="27"/>
    </location>
</feature>
<keyword evidence="4 5" id="KW-0472">Membrane</keyword>
<comment type="subcellular location">
    <subcellularLocation>
        <location evidence="5">Cell membrane</location>
        <topology evidence="5">Multi-pass membrane protein</topology>
    </subcellularLocation>
</comment>
<keyword evidence="6" id="KW-0175">Coiled coil</keyword>
<feature type="transmembrane region" description="Helical" evidence="5">
    <location>
        <begin position="192"/>
        <end position="217"/>
    </location>
</feature>
<evidence type="ECO:0000256" key="2">
    <source>
        <dbReference type="ARBA" id="ARBA00022692"/>
    </source>
</evidence>
<keyword evidence="1 5" id="KW-1003">Cell membrane</keyword>
<keyword evidence="8" id="KW-1185">Reference proteome</keyword>
<accession>A0A1T4YEJ1</accession>
<dbReference type="OrthoDB" id="9763654at2"/>
<evidence type="ECO:0000313" key="8">
    <source>
        <dbReference type="Proteomes" id="UP000190105"/>
    </source>
</evidence>